<evidence type="ECO:0000259" key="8">
    <source>
        <dbReference type="Pfam" id="PF01996"/>
    </source>
</evidence>
<evidence type="ECO:0000256" key="7">
    <source>
        <dbReference type="ARBA" id="ARBA00023211"/>
    </source>
</evidence>
<dbReference type="InterPro" id="IPR008225">
    <property type="entry name" value="F420-0_g-glutamyl_ligase"/>
</dbReference>
<sequence>MSKQFSARVLPGVPHVQPGDDLFTVCVDAITAAGVVPSSGDVLVLAQKIVSKSEGRYAILDEVIPSAEALAWAEKVDKDPRLVELILSESVEVVRHRPGVMIVQHRLGYVHANAGIDRSNITAAEDGREQVLLLPVNSDASAATLRQRLQQHYDCDIKIVIADSAGRAWRNGITGMTIGSAGFAPVQDQIGAEDLYGRPLEVTTIAVADEISCAASLLMGQGNQSAPLVLISGLELTTADCGSETLIRDKQADLFR</sequence>
<dbReference type="Proteomes" id="UP000838100">
    <property type="component" value="Unassembled WGS sequence"/>
</dbReference>
<protein>
    <submittedName>
        <fullName evidence="9">Bifunctional F420 biosynthesis protein FbiB</fullName>
    </submittedName>
</protein>
<evidence type="ECO:0000256" key="6">
    <source>
        <dbReference type="ARBA" id="ARBA00023134"/>
    </source>
</evidence>
<keyword evidence="4" id="KW-0460">Magnesium</keyword>
<proteinExistence type="predicted"/>
<dbReference type="SUPFAM" id="SSF144010">
    <property type="entry name" value="CofE-like"/>
    <property type="match status" value="1"/>
</dbReference>
<keyword evidence="3" id="KW-0547">Nucleotide-binding</keyword>
<dbReference type="NCBIfam" id="TIGR01916">
    <property type="entry name" value="F420_cofE"/>
    <property type="match status" value="1"/>
</dbReference>
<keyword evidence="6" id="KW-0342">GTP-binding</keyword>
<comment type="caution">
    <text evidence="9">The sequence shown here is derived from an EMBL/GenBank/DDBJ whole genome shotgun (WGS) entry which is preliminary data.</text>
</comment>
<keyword evidence="10" id="KW-1185">Reference proteome</keyword>
<name>A0ABM9AHD0_9GAMM</name>
<dbReference type="InterPro" id="IPR002847">
    <property type="entry name" value="F420-0_gamma-glut_ligase-dom"/>
</dbReference>
<keyword evidence="2" id="KW-0479">Metal-binding</keyword>
<evidence type="ECO:0000256" key="2">
    <source>
        <dbReference type="ARBA" id="ARBA00022723"/>
    </source>
</evidence>
<evidence type="ECO:0000313" key="10">
    <source>
        <dbReference type="Proteomes" id="UP000838100"/>
    </source>
</evidence>
<evidence type="ECO:0000256" key="1">
    <source>
        <dbReference type="ARBA" id="ARBA00022598"/>
    </source>
</evidence>
<evidence type="ECO:0000256" key="3">
    <source>
        <dbReference type="ARBA" id="ARBA00022741"/>
    </source>
</evidence>
<dbReference type="Gene3D" id="3.90.1660.10">
    <property type="entry name" value="CofE-like domain"/>
    <property type="match status" value="1"/>
</dbReference>
<accession>A0ABM9AHD0</accession>
<dbReference type="PANTHER" id="PTHR47917">
    <property type="match status" value="1"/>
</dbReference>
<feature type="domain" description="Coenzyme F420:L-glutamate ligase-like" evidence="8">
    <location>
        <begin position="13"/>
        <end position="233"/>
    </location>
</feature>
<reference evidence="9" key="1">
    <citation type="submission" date="2021-12" db="EMBL/GenBank/DDBJ databases">
        <authorList>
            <person name="Rodrigo-Torres L."/>
            <person name="Arahal R. D."/>
            <person name="Lucena T."/>
        </authorList>
    </citation>
    <scope>NUCLEOTIDE SEQUENCE</scope>
    <source>
        <strain evidence="9">CECT 8267</strain>
    </source>
</reference>
<dbReference type="Pfam" id="PF01996">
    <property type="entry name" value="F420_ligase"/>
    <property type="match status" value="1"/>
</dbReference>
<evidence type="ECO:0000313" key="9">
    <source>
        <dbReference type="EMBL" id="CAH0992600.1"/>
    </source>
</evidence>
<keyword evidence="5" id="KW-0630">Potassium</keyword>
<dbReference type="RefSeq" id="WP_237445281.1">
    <property type="nucleotide sequence ID" value="NZ_CAKLPX010000003.1"/>
</dbReference>
<dbReference type="EMBL" id="CAKLPX010000003">
    <property type="protein sequence ID" value="CAH0992600.1"/>
    <property type="molecule type" value="Genomic_DNA"/>
</dbReference>
<keyword evidence="1" id="KW-0436">Ligase</keyword>
<evidence type="ECO:0000256" key="5">
    <source>
        <dbReference type="ARBA" id="ARBA00022958"/>
    </source>
</evidence>
<keyword evidence="7" id="KW-0464">Manganese</keyword>
<dbReference type="Gene3D" id="3.30.1330.100">
    <property type="entry name" value="CofE-like"/>
    <property type="match status" value="1"/>
</dbReference>
<evidence type="ECO:0000256" key="4">
    <source>
        <dbReference type="ARBA" id="ARBA00022842"/>
    </source>
</evidence>
<organism evidence="9 10">
    <name type="scientific">Sinobacterium norvegicum</name>
    <dbReference type="NCBI Taxonomy" id="1641715"/>
    <lineage>
        <taxon>Bacteria</taxon>
        <taxon>Pseudomonadati</taxon>
        <taxon>Pseudomonadota</taxon>
        <taxon>Gammaproteobacteria</taxon>
        <taxon>Cellvibrionales</taxon>
        <taxon>Spongiibacteraceae</taxon>
        <taxon>Sinobacterium</taxon>
    </lineage>
</organism>
<gene>
    <name evidence="9" type="primary">fbiB</name>
    <name evidence="9" type="ORF">SIN8267_02733</name>
</gene>
<dbReference type="PANTHER" id="PTHR47917:SF1">
    <property type="entry name" value="COENZYME F420:L-GLUTAMATE LIGASE"/>
    <property type="match status" value="1"/>
</dbReference>